<dbReference type="EMBL" id="CP107525">
    <property type="protein sequence ID" value="UZW64802.1"/>
    <property type="molecule type" value="Genomic_DNA"/>
</dbReference>
<dbReference type="Pfam" id="PF00528">
    <property type="entry name" value="BPD_transp_1"/>
    <property type="match status" value="1"/>
</dbReference>
<dbReference type="SMR" id="A0AAQ2YPQ7"/>
<reference evidence="9" key="2">
    <citation type="submission" date="2022-11" db="EMBL/GenBank/DDBJ databases">
        <title>complete genomes of mycoplasma synoviae ZX313 strain and SD2 strain.</title>
        <authorList>
            <person name="Zhong Q."/>
        </authorList>
    </citation>
    <scope>NUCLEOTIDE SEQUENCE</scope>
    <source>
        <strain evidence="9">SD2</strain>
    </source>
</reference>
<dbReference type="InterPro" id="IPR035906">
    <property type="entry name" value="MetI-like_sf"/>
</dbReference>
<dbReference type="RefSeq" id="WP_011283491.1">
    <property type="nucleotide sequence ID" value="NZ_CP012624.1"/>
</dbReference>
<gene>
    <name evidence="9" type="ORF">OIE46_01905</name>
</gene>
<dbReference type="GO" id="GO:0005886">
    <property type="term" value="C:plasma membrane"/>
    <property type="evidence" value="ECO:0007669"/>
    <property type="project" value="UniProtKB-SubCell"/>
</dbReference>
<dbReference type="SUPFAM" id="SSF161098">
    <property type="entry name" value="MetI-like"/>
    <property type="match status" value="1"/>
</dbReference>
<accession>A0AAQ2YPQ7</accession>
<reference evidence="9" key="1">
    <citation type="submission" date="2022-10" db="EMBL/GenBank/DDBJ databases">
        <authorList>
            <person name="Wei X."/>
        </authorList>
    </citation>
    <scope>NUCLEOTIDE SEQUENCE</scope>
    <source>
        <strain evidence="9">SD2</strain>
    </source>
</reference>
<keyword evidence="6 7" id="KW-0472">Membrane</keyword>
<evidence type="ECO:0000256" key="6">
    <source>
        <dbReference type="ARBA" id="ARBA00023136"/>
    </source>
</evidence>
<evidence type="ECO:0000256" key="2">
    <source>
        <dbReference type="ARBA" id="ARBA00022448"/>
    </source>
</evidence>
<dbReference type="PROSITE" id="PS50928">
    <property type="entry name" value="ABC_TM1"/>
    <property type="match status" value="1"/>
</dbReference>
<dbReference type="CDD" id="cd06261">
    <property type="entry name" value="TM_PBP2"/>
    <property type="match status" value="1"/>
</dbReference>
<feature type="transmembrane region" description="Helical" evidence="7">
    <location>
        <begin position="211"/>
        <end position="232"/>
    </location>
</feature>
<keyword evidence="3" id="KW-1003">Cell membrane</keyword>
<comment type="similarity">
    <text evidence="7">Belongs to the binding-protein-dependent transport system permease family.</text>
</comment>
<feature type="transmembrane region" description="Helical" evidence="7">
    <location>
        <begin position="165"/>
        <end position="191"/>
    </location>
</feature>
<feature type="transmembrane region" description="Helical" evidence="7">
    <location>
        <begin position="314"/>
        <end position="340"/>
    </location>
</feature>
<dbReference type="Gene3D" id="1.10.3720.10">
    <property type="entry name" value="MetI-like"/>
    <property type="match status" value="1"/>
</dbReference>
<dbReference type="InterPro" id="IPR000515">
    <property type="entry name" value="MetI-like"/>
</dbReference>
<keyword evidence="2 7" id="KW-0813">Transport</keyword>
<evidence type="ECO:0000313" key="10">
    <source>
        <dbReference type="Proteomes" id="UP001164481"/>
    </source>
</evidence>
<evidence type="ECO:0000259" key="8">
    <source>
        <dbReference type="PROSITE" id="PS50928"/>
    </source>
</evidence>
<organism evidence="9 10">
    <name type="scientific">Mycoplasmopsis synoviae</name>
    <name type="common">Mycoplasma synoviae</name>
    <dbReference type="NCBI Taxonomy" id="2109"/>
    <lineage>
        <taxon>Bacteria</taxon>
        <taxon>Bacillati</taxon>
        <taxon>Mycoplasmatota</taxon>
        <taxon>Mycoplasmoidales</taxon>
        <taxon>Metamycoplasmataceae</taxon>
        <taxon>Mycoplasmopsis</taxon>
    </lineage>
</organism>
<sequence length="374" mass="42435">MIKYLTQRVLLAIFTIFAIAIIVFFLVAYFAENPFVKEWENSGFKAEQAESVFQRSKDTYLIKPDTEFSRFEPLAWIDKKESVFVRFGYWVKSVFDSNQPFGFVFNQNILSNADVKTIPAYFFRFLPYSLIITLPSFLISASLGIFLGIIAGYKRGKFFDWIVNLLSQFFVALPIFVTASVVILVLLSVFGTPPLFLLPRDIEINGLSNTIASWASPIFVVVIGSLAGYITFVRNQVVTVLTSNYVLIAKSKGLNQRQIFFKYVLRNISIPLAATLIPSYIGLLSGGVVIETYWRVPGVSNVIVNAFPNGEINIIMFSTVFFTTLSVFTTIIVDISFVFLDPRIRYYSSSTSLLFLFKQYLVRNKEKKLAQAKN</sequence>
<dbReference type="AlphaFoldDB" id="A0AAQ2YPQ7"/>
<evidence type="ECO:0000256" key="4">
    <source>
        <dbReference type="ARBA" id="ARBA00022692"/>
    </source>
</evidence>
<evidence type="ECO:0000313" key="9">
    <source>
        <dbReference type="EMBL" id="UZW64802.1"/>
    </source>
</evidence>
<evidence type="ECO:0000256" key="3">
    <source>
        <dbReference type="ARBA" id="ARBA00022475"/>
    </source>
</evidence>
<keyword evidence="5 7" id="KW-1133">Transmembrane helix</keyword>
<name>A0AAQ2YPQ7_MYCSY</name>
<dbReference type="Proteomes" id="UP001164481">
    <property type="component" value="Chromosome"/>
</dbReference>
<dbReference type="PANTHER" id="PTHR30465:SF0">
    <property type="entry name" value="OLIGOPEPTIDE TRANSPORT SYSTEM PERMEASE PROTEIN APPB"/>
    <property type="match status" value="1"/>
</dbReference>
<comment type="subcellular location">
    <subcellularLocation>
        <location evidence="1 7">Cell membrane</location>
        <topology evidence="1 7">Multi-pass membrane protein</topology>
    </subcellularLocation>
</comment>
<feature type="transmembrane region" description="Helical" evidence="7">
    <location>
        <begin position="125"/>
        <end position="153"/>
    </location>
</feature>
<feature type="transmembrane region" description="Helical" evidence="7">
    <location>
        <begin position="272"/>
        <end position="294"/>
    </location>
</feature>
<dbReference type="PANTHER" id="PTHR30465">
    <property type="entry name" value="INNER MEMBRANE ABC TRANSPORTER"/>
    <property type="match status" value="1"/>
</dbReference>
<feature type="transmembrane region" description="Helical" evidence="7">
    <location>
        <begin position="9"/>
        <end position="31"/>
    </location>
</feature>
<protein>
    <submittedName>
        <fullName evidence="9">ABC transporter permease</fullName>
    </submittedName>
</protein>
<evidence type="ECO:0000256" key="5">
    <source>
        <dbReference type="ARBA" id="ARBA00022989"/>
    </source>
</evidence>
<dbReference type="GO" id="GO:0055085">
    <property type="term" value="P:transmembrane transport"/>
    <property type="evidence" value="ECO:0007669"/>
    <property type="project" value="InterPro"/>
</dbReference>
<evidence type="ECO:0000256" key="7">
    <source>
        <dbReference type="RuleBase" id="RU363032"/>
    </source>
</evidence>
<feature type="domain" description="ABC transmembrane type-1" evidence="8">
    <location>
        <begin position="126"/>
        <end position="333"/>
    </location>
</feature>
<evidence type="ECO:0000256" key="1">
    <source>
        <dbReference type="ARBA" id="ARBA00004651"/>
    </source>
</evidence>
<keyword evidence="4 7" id="KW-0812">Transmembrane</keyword>
<proteinExistence type="inferred from homology"/>